<protein>
    <recommendedName>
        <fullName evidence="8">Flagellar M-ring protein</fullName>
    </recommendedName>
</protein>
<dbReference type="PANTHER" id="PTHR30046">
    <property type="entry name" value="FLAGELLAR M-RING PROTEIN"/>
    <property type="match status" value="1"/>
</dbReference>
<dbReference type="Pfam" id="PF01514">
    <property type="entry name" value="YscJ_FliF"/>
    <property type="match status" value="1"/>
</dbReference>
<dbReference type="SUPFAM" id="SSF48029">
    <property type="entry name" value="FliG"/>
    <property type="match status" value="1"/>
</dbReference>
<dbReference type="InterPro" id="IPR011002">
    <property type="entry name" value="FliG_a-hlx"/>
</dbReference>
<comment type="subcellular location">
    <subcellularLocation>
        <location evidence="1">Membrane</location>
    </subcellularLocation>
</comment>
<feature type="transmembrane region" description="Helical" evidence="3">
    <location>
        <begin position="370"/>
        <end position="394"/>
    </location>
</feature>
<feature type="domain" description="Flagellar motor switch protein FliG middle" evidence="6">
    <location>
        <begin position="426"/>
        <end position="476"/>
    </location>
</feature>
<evidence type="ECO:0000259" key="5">
    <source>
        <dbReference type="Pfam" id="PF08345"/>
    </source>
</evidence>
<feature type="domain" description="Flagellar M-ring C-terminal" evidence="5">
    <location>
        <begin position="267"/>
        <end position="359"/>
    </location>
</feature>
<evidence type="ECO:0000256" key="3">
    <source>
        <dbReference type="SAM" id="Phobius"/>
    </source>
</evidence>
<dbReference type="InterPro" id="IPR013556">
    <property type="entry name" value="Flag_M-ring_C"/>
</dbReference>
<dbReference type="Pfam" id="PF14841">
    <property type="entry name" value="FliG_M"/>
    <property type="match status" value="1"/>
</dbReference>
<dbReference type="Gene3D" id="3.30.300.30">
    <property type="match status" value="1"/>
</dbReference>
<dbReference type="PANTHER" id="PTHR30046:SF0">
    <property type="entry name" value="FLAGELLAR M-RING PROTEIN"/>
    <property type="match status" value="1"/>
</dbReference>
<feature type="domain" description="Flagellar M-ring N-terminal" evidence="4">
    <location>
        <begin position="44"/>
        <end position="213"/>
    </location>
</feature>
<dbReference type="Gene3D" id="1.10.220.30">
    <property type="match status" value="1"/>
</dbReference>
<evidence type="ECO:0000313" key="7">
    <source>
        <dbReference type="EMBL" id="CBH75928.1"/>
    </source>
</evidence>
<evidence type="ECO:0000256" key="2">
    <source>
        <dbReference type="ARBA" id="ARBA00023136"/>
    </source>
</evidence>
<evidence type="ECO:0008006" key="8">
    <source>
        <dbReference type="Google" id="ProtNLM"/>
    </source>
</evidence>
<dbReference type="InterPro" id="IPR043427">
    <property type="entry name" value="YscJ/FliF"/>
</dbReference>
<proteinExistence type="predicted"/>
<evidence type="ECO:0000256" key="1">
    <source>
        <dbReference type="ARBA" id="ARBA00004370"/>
    </source>
</evidence>
<sequence length="487" mass="52060">MESLATWVGRWNALNARARFAIGAVALLAILASAAYGIVLHPARSPLFASPLYPGQLAEIEEQLAAWNVPFTPIDRNVIVADGSRNRLLLRLALAGLPHEHVADSAEALAGIGVLTPQSVVEAQTRVGLAGDIERALRGMRGVRDARVIIAPARRASFADESATPATASVRIRSIDGMQIDANEARGIRRFVAASVPALSPQRVTLLDDGGHAFDAVANAGDAAGARLQKTLQSALDRAFGAGSTIVRVVEERDPATRSVSTLTRAPYGAAALSERTTSESYRKGALGYDRASAQRERGLAQRRVRESFPAGVLRQRDVAVLVDARRIADLGAIRSLVRAAAGIDTRRGDRLVVEALPFTQAPHIARDGWWLAYGAIVPLLPSLVALIAGLLVLRAMRSPFRWAARTALRAMRSRPCAREIGGYAPTQLRGALRDEPPHAAAAMMSALPAATVAAVLELYPPEERAAILRNMARTRSPLVPSAEEFF</sequence>
<keyword evidence="3" id="KW-1133">Transmembrane helix</keyword>
<dbReference type="InterPro" id="IPR032779">
    <property type="entry name" value="FliG_M"/>
</dbReference>
<dbReference type="Pfam" id="PF08345">
    <property type="entry name" value="YscJ_FliF_C"/>
    <property type="match status" value="1"/>
</dbReference>
<name>E6PHJ0_9ZZZZ</name>
<organism evidence="7">
    <name type="scientific">mine drainage metagenome</name>
    <dbReference type="NCBI Taxonomy" id="410659"/>
    <lineage>
        <taxon>unclassified sequences</taxon>
        <taxon>metagenomes</taxon>
        <taxon>ecological metagenomes</taxon>
    </lineage>
</organism>
<keyword evidence="2 3" id="KW-0472">Membrane</keyword>
<evidence type="ECO:0000259" key="6">
    <source>
        <dbReference type="Pfam" id="PF14841"/>
    </source>
</evidence>
<comment type="caution">
    <text evidence="7">The sequence shown here is derived from an EMBL/GenBank/DDBJ whole genome shotgun (WGS) entry which is preliminary data.</text>
</comment>
<dbReference type="EMBL" id="CABL01000017">
    <property type="protein sequence ID" value="CBH75928.1"/>
    <property type="molecule type" value="Genomic_DNA"/>
</dbReference>
<keyword evidence="3" id="KW-0812">Transmembrane</keyword>
<reference evidence="7" key="1">
    <citation type="submission" date="2009-10" db="EMBL/GenBank/DDBJ databases">
        <title>Diversity of trophic interactions inside an arsenic-rich microbial ecosystem.</title>
        <authorList>
            <person name="Bertin P.N."/>
            <person name="Heinrich-Salmeron A."/>
            <person name="Pelletier E."/>
            <person name="Goulhen-Chollet F."/>
            <person name="Arsene-Ploetze F."/>
            <person name="Gallien S."/>
            <person name="Calteau A."/>
            <person name="Vallenet D."/>
            <person name="Casiot C."/>
            <person name="Chane-Woon-Ming B."/>
            <person name="Giloteaux L."/>
            <person name="Barakat M."/>
            <person name="Bonnefoy V."/>
            <person name="Bruneel O."/>
            <person name="Chandler M."/>
            <person name="Cleiss J."/>
            <person name="Duran R."/>
            <person name="Elbaz-Poulichet F."/>
            <person name="Fonknechten N."/>
            <person name="Lauga B."/>
            <person name="Mornico D."/>
            <person name="Ortet P."/>
            <person name="Schaeffer C."/>
            <person name="Siguier P."/>
            <person name="Alexander Thil Smith A."/>
            <person name="Van Dorsselaer A."/>
            <person name="Weissenbach J."/>
            <person name="Medigue C."/>
            <person name="Le Paslier D."/>
        </authorList>
    </citation>
    <scope>NUCLEOTIDE SEQUENCE</scope>
</reference>
<gene>
    <name evidence="7" type="ORF">CARN1_1095</name>
</gene>
<dbReference type="InterPro" id="IPR045851">
    <property type="entry name" value="AMP-bd_C_sf"/>
</dbReference>
<accession>E6PHJ0</accession>
<dbReference type="AlphaFoldDB" id="E6PHJ0"/>
<evidence type="ECO:0000259" key="4">
    <source>
        <dbReference type="Pfam" id="PF01514"/>
    </source>
</evidence>
<dbReference type="InterPro" id="IPR006182">
    <property type="entry name" value="FliF_N_dom"/>
</dbReference>
<dbReference type="GO" id="GO:0016020">
    <property type="term" value="C:membrane"/>
    <property type="evidence" value="ECO:0007669"/>
    <property type="project" value="UniProtKB-SubCell"/>
</dbReference>